<evidence type="ECO:0000256" key="9">
    <source>
        <dbReference type="RuleBase" id="RU364040"/>
    </source>
</evidence>
<evidence type="ECO:0000256" key="4">
    <source>
        <dbReference type="ARBA" id="ARBA00022670"/>
    </source>
</evidence>
<feature type="region of interest" description="Disordered" evidence="10">
    <location>
        <begin position="30"/>
        <end position="66"/>
    </location>
</feature>
<evidence type="ECO:0000256" key="10">
    <source>
        <dbReference type="SAM" id="MobiDB-lite"/>
    </source>
</evidence>
<reference evidence="14 15" key="1">
    <citation type="submission" date="2021-12" db="EMBL/GenBank/DDBJ databases">
        <title>Discovery of the Pendulisporaceae a myxobacterial family with distinct sporulation behavior and unique specialized metabolism.</title>
        <authorList>
            <person name="Garcia R."/>
            <person name="Popoff A."/>
            <person name="Bader C.D."/>
            <person name="Loehr J."/>
            <person name="Walesch S."/>
            <person name="Walt C."/>
            <person name="Boldt J."/>
            <person name="Bunk B."/>
            <person name="Haeckl F.J.F.P.J."/>
            <person name="Gunesch A.P."/>
            <person name="Birkelbach J."/>
            <person name="Nuebel U."/>
            <person name="Pietschmann T."/>
            <person name="Bach T."/>
            <person name="Mueller R."/>
        </authorList>
    </citation>
    <scope>NUCLEOTIDE SEQUENCE [LARGE SCALE GENOMIC DNA]</scope>
    <source>
        <strain evidence="14 15">MSr11954</strain>
    </source>
</reference>
<evidence type="ECO:0000256" key="5">
    <source>
        <dbReference type="ARBA" id="ARBA00022723"/>
    </source>
</evidence>
<dbReference type="EC" id="3.4.11.-" evidence="9"/>
<keyword evidence="3 9" id="KW-0031">Aminopeptidase</keyword>
<dbReference type="PANTHER" id="PTHR11533">
    <property type="entry name" value="PROTEASE M1 ZINC METALLOPROTEASE"/>
    <property type="match status" value="1"/>
</dbReference>
<keyword evidence="8 9" id="KW-0482">Metalloprotease</keyword>
<name>A0ABZ2LYC7_9BACT</name>
<evidence type="ECO:0000256" key="11">
    <source>
        <dbReference type="SAM" id="SignalP"/>
    </source>
</evidence>
<organism evidence="14 15">
    <name type="scientific">Pendulispora albinea</name>
    <dbReference type="NCBI Taxonomy" id="2741071"/>
    <lineage>
        <taxon>Bacteria</taxon>
        <taxon>Pseudomonadati</taxon>
        <taxon>Myxococcota</taxon>
        <taxon>Myxococcia</taxon>
        <taxon>Myxococcales</taxon>
        <taxon>Sorangiineae</taxon>
        <taxon>Pendulisporaceae</taxon>
        <taxon>Pendulispora</taxon>
    </lineage>
</organism>
<evidence type="ECO:0000313" key="15">
    <source>
        <dbReference type="Proteomes" id="UP001370348"/>
    </source>
</evidence>
<feature type="chain" id="PRO_5046252833" description="Aminopeptidase" evidence="11">
    <location>
        <begin position="27"/>
        <end position="729"/>
    </location>
</feature>
<dbReference type="InterPro" id="IPR001930">
    <property type="entry name" value="Peptidase_M1"/>
</dbReference>
<comment type="similarity">
    <text evidence="2 9">Belongs to the peptidase M1 family.</text>
</comment>
<dbReference type="Proteomes" id="UP001370348">
    <property type="component" value="Chromosome"/>
</dbReference>
<dbReference type="SUPFAM" id="SSF55486">
    <property type="entry name" value="Metalloproteases ('zincins'), catalytic domain"/>
    <property type="match status" value="1"/>
</dbReference>
<sequence length="729" mass="80433">MRSRFKPVIRNVAITTLALAPLAACGDSESLSAPGSLTGDGPVSGAPGNPNVGQPGTKEPGNKPAPIAEIDKSAKPIELPDTVWPKNYKLWFRPDATLKTFVGRADVEIEVLKAVDAITVAAHNLNFAKGRTTLRKLSNASSAIALTPVPQTLGDLVQLRVSHGQIAPGKYQLHMEWDGKIQFSDAEYCPPDEVARNPFCSSATGIFKVGLQTPDGVTSDAIVTQGETNYARQWFPGWDEPAFRHTFEVSAEVPGEWKTVSNGANLPAVKLPDGYQQVSFEKTPVMPMYLLFFGGGKFDILEDNFKNPLDGSDVHLRWFTPPGRSTWATFQMQWTKEAMDFYYKYTGIPLPFKKFDTIAANDSYDNKPRTGFGGMENWGAIFEFADLVLTKPGDRPEPYSVSVVTHEIAHQWFGDLVTPDWWDNVWLNESFATWFANRTVIQYHPEYYTFTDFANGKRGVFNADVRNTAVPVQRNLSDPGSFGFINPSVFVYTKGNYLLQMFENYLGAEGMQKGLQIYLKNYAFGNATPARLWKSLEEGSGKKIADIGDSFIRQTGMPLVTVDGQCVNNTTYVSITQAAYPNQNVYPASKWNIPLTLAYGNALQERKTIVLSESSTQIELPGCTAVVANPTGLDYYVTNYSGPSWSALLAKVQSVASNKPLLSNIVNDATRLLASGLISQAQYDQIKNVINLPTTFKADALEVQSSEPLSSQNALRYQGELKLRENTSR</sequence>
<keyword evidence="11" id="KW-0732">Signal</keyword>
<dbReference type="CDD" id="cd09601">
    <property type="entry name" value="M1_APN-Q_like"/>
    <property type="match status" value="1"/>
</dbReference>
<dbReference type="RefSeq" id="WP_394825522.1">
    <property type="nucleotide sequence ID" value="NZ_CP089984.1"/>
</dbReference>
<dbReference type="InterPro" id="IPR027268">
    <property type="entry name" value="Peptidase_M4/M1_CTD_sf"/>
</dbReference>
<keyword evidence="5 9" id="KW-0479">Metal-binding</keyword>
<dbReference type="InterPro" id="IPR014782">
    <property type="entry name" value="Peptidase_M1_dom"/>
</dbReference>
<proteinExistence type="inferred from homology"/>
<evidence type="ECO:0000256" key="7">
    <source>
        <dbReference type="ARBA" id="ARBA00022833"/>
    </source>
</evidence>
<feature type="signal peptide" evidence="11">
    <location>
        <begin position="1"/>
        <end position="26"/>
    </location>
</feature>
<dbReference type="Gene3D" id="1.10.390.10">
    <property type="entry name" value="Neutral Protease Domain 2"/>
    <property type="match status" value="1"/>
</dbReference>
<dbReference type="PANTHER" id="PTHR11533:SF174">
    <property type="entry name" value="PUROMYCIN-SENSITIVE AMINOPEPTIDASE-RELATED"/>
    <property type="match status" value="1"/>
</dbReference>
<dbReference type="Gene3D" id="2.60.40.1730">
    <property type="entry name" value="tricorn interacting facor f3 domain"/>
    <property type="match status" value="1"/>
</dbReference>
<evidence type="ECO:0000256" key="3">
    <source>
        <dbReference type="ARBA" id="ARBA00022438"/>
    </source>
</evidence>
<protein>
    <recommendedName>
        <fullName evidence="9">Aminopeptidase</fullName>
        <ecNumber evidence="9">3.4.11.-</ecNumber>
    </recommendedName>
</protein>
<keyword evidence="7 9" id="KW-0862">Zinc</keyword>
<comment type="cofactor">
    <cofactor evidence="9">
        <name>Zn(2+)</name>
        <dbReference type="ChEBI" id="CHEBI:29105"/>
    </cofactor>
    <text evidence="9">Binds 1 zinc ion per subunit.</text>
</comment>
<dbReference type="Pfam" id="PF01433">
    <property type="entry name" value="Peptidase_M1"/>
    <property type="match status" value="1"/>
</dbReference>
<evidence type="ECO:0000259" key="12">
    <source>
        <dbReference type="Pfam" id="PF01433"/>
    </source>
</evidence>
<evidence type="ECO:0000256" key="8">
    <source>
        <dbReference type="ARBA" id="ARBA00023049"/>
    </source>
</evidence>
<dbReference type="Gene3D" id="2.60.40.1910">
    <property type="match status" value="1"/>
</dbReference>
<comment type="catalytic activity">
    <reaction evidence="1">
        <text>Release of an N-terminal amino acid, Xaa-|-Yaa- from a peptide, amide or arylamide. Xaa is preferably Ala, but may be most amino acids including Pro (slow action). When a terminal hydrophobic residue is followed by a prolyl residue, the two may be released as an intact Xaa-Pro dipeptide.</text>
        <dbReference type="EC" id="3.4.11.2"/>
    </reaction>
</comment>
<feature type="domain" description="Aminopeptidase N-like N-terminal" evidence="13">
    <location>
        <begin position="85"/>
        <end position="290"/>
    </location>
</feature>
<evidence type="ECO:0000313" key="14">
    <source>
        <dbReference type="EMBL" id="WXB15888.1"/>
    </source>
</evidence>
<keyword evidence="4 9" id="KW-0645">Protease</keyword>
<dbReference type="PRINTS" id="PR00756">
    <property type="entry name" value="ALADIPTASE"/>
</dbReference>
<evidence type="ECO:0000256" key="2">
    <source>
        <dbReference type="ARBA" id="ARBA00010136"/>
    </source>
</evidence>
<dbReference type="SUPFAM" id="SSF63737">
    <property type="entry name" value="Leukotriene A4 hydrolase N-terminal domain"/>
    <property type="match status" value="1"/>
</dbReference>
<gene>
    <name evidence="14" type="ORF">LZC94_01160</name>
</gene>
<evidence type="ECO:0000256" key="6">
    <source>
        <dbReference type="ARBA" id="ARBA00022801"/>
    </source>
</evidence>
<dbReference type="InterPro" id="IPR050344">
    <property type="entry name" value="Peptidase_M1_aminopeptidases"/>
</dbReference>
<dbReference type="Pfam" id="PF17900">
    <property type="entry name" value="Peptidase_M1_N"/>
    <property type="match status" value="1"/>
</dbReference>
<evidence type="ECO:0000259" key="13">
    <source>
        <dbReference type="Pfam" id="PF17900"/>
    </source>
</evidence>
<evidence type="ECO:0000256" key="1">
    <source>
        <dbReference type="ARBA" id="ARBA00000098"/>
    </source>
</evidence>
<dbReference type="InterPro" id="IPR042097">
    <property type="entry name" value="Aminopeptidase_N-like_N_sf"/>
</dbReference>
<dbReference type="InterPro" id="IPR045357">
    <property type="entry name" value="Aminopeptidase_N-like_N"/>
</dbReference>
<accession>A0ABZ2LYC7</accession>
<dbReference type="EMBL" id="CP089984">
    <property type="protein sequence ID" value="WXB15888.1"/>
    <property type="molecule type" value="Genomic_DNA"/>
</dbReference>
<dbReference type="Gene3D" id="3.30.2010.30">
    <property type="match status" value="1"/>
</dbReference>
<keyword evidence="15" id="KW-1185">Reference proteome</keyword>
<dbReference type="InterPro" id="IPR034016">
    <property type="entry name" value="M1_APN-typ"/>
</dbReference>
<feature type="domain" description="Peptidase M1 membrane alanine aminopeptidase" evidence="12">
    <location>
        <begin position="330"/>
        <end position="550"/>
    </location>
</feature>
<keyword evidence="6 9" id="KW-0378">Hydrolase</keyword>